<dbReference type="PANTHER" id="PTHR43223">
    <property type="entry name" value="ALKYL/ARYL-SULFATASE"/>
    <property type="match status" value="1"/>
</dbReference>
<protein>
    <recommendedName>
        <fullName evidence="1">Alkyl sulfatase dimerisation domain-containing protein</fullName>
    </recommendedName>
</protein>
<accession>X1B4N7</accession>
<dbReference type="InterPro" id="IPR052195">
    <property type="entry name" value="Bact_Alkyl/Aryl-Sulfatase"/>
</dbReference>
<dbReference type="EMBL" id="BART01010970">
    <property type="protein sequence ID" value="GAG79163.1"/>
    <property type="molecule type" value="Genomic_DNA"/>
</dbReference>
<dbReference type="InterPro" id="IPR029228">
    <property type="entry name" value="Alkyl_sulf_dimr"/>
</dbReference>
<organism evidence="2">
    <name type="scientific">marine sediment metagenome</name>
    <dbReference type="NCBI Taxonomy" id="412755"/>
    <lineage>
        <taxon>unclassified sequences</taxon>
        <taxon>metagenomes</taxon>
        <taxon>ecological metagenomes</taxon>
    </lineage>
</organism>
<dbReference type="SUPFAM" id="SSF56281">
    <property type="entry name" value="Metallo-hydrolase/oxidoreductase"/>
    <property type="match status" value="1"/>
</dbReference>
<comment type="caution">
    <text evidence="2">The sequence shown here is derived from an EMBL/GenBank/DDBJ whole genome shotgun (WGS) entry which is preliminary data.</text>
</comment>
<dbReference type="InterPro" id="IPR038536">
    <property type="entry name" value="Alkyl/aryl-sulf_dimr_sf"/>
</dbReference>
<evidence type="ECO:0000313" key="2">
    <source>
        <dbReference type="EMBL" id="GAG79163.1"/>
    </source>
</evidence>
<dbReference type="AlphaFoldDB" id="X1B4N7"/>
<gene>
    <name evidence="2" type="ORF">S01H4_23597</name>
</gene>
<proteinExistence type="predicted"/>
<dbReference type="PANTHER" id="PTHR43223:SF2">
    <property type="entry name" value="METALLO-BETA-LACTAMASE DOMAIN-CONTAINING PROTEIN"/>
    <property type="match status" value="1"/>
</dbReference>
<sequence>IHAVKIPDHLKKSPYLKTFYSRPEFFVYNVYRWYHGYFDHNPAHLLPRPEKEVMNEIFGLIGDSEKVINRAEELLSSGQTQLALEILDVLIQARPDNIEARKLRVKLLKKIGENDRCLMSHNVWHYFINKDKQIIRSLKK</sequence>
<feature type="domain" description="Alkyl sulfatase dimerisation" evidence="1">
    <location>
        <begin position="2"/>
        <end position="124"/>
    </location>
</feature>
<dbReference type="GO" id="GO:0046983">
    <property type="term" value="F:protein dimerization activity"/>
    <property type="evidence" value="ECO:0007669"/>
    <property type="project" value="InterPro"/>
</dbReference>
<dbReference type="Pfam" id="PF14863">
    <property type="entry name" value="Alkyl_sulf_dimr"/>
    <property type="match status" value="1"/>
</dbReference>
<feature type="non-terminal residue" evidence="2">
    <location>
        <position position="1"/>
    </location>
</feature>
<dbReference type="InterPro" id="IPR036866">
    <property type="entry name" value="RibonucZ/Hydroxyglut_hydro"/>
</dbReference>
<dbReference type="Gene3D" id="1.25.40.880">
    <property type="entry name" value="Alkyl sulfatase, dimerisation domain"/>
    <property type="match status" value="1"/>
</dbReference>
<name>X1B4N7_9ZZZZ</name>
<evidence type="ECO:0000259" key="1">
    <source>
        <dbReference type="Pfam" id="PF14863"/>
    </source>
</evidence>
<reference evidence="2" key="1">
    <citation type="journal article" date="2014" name="Front. Microbiol.">
        <title>High frequency of phylogenetically diverse reductive dehalogenase-homologous genes in deep subseafloor sedimentary metagenomes.</title>
        <authorList>
            <person name="Kawai M."/>
            <person name="Futagami T."/>
            <person name="Toyoda A."/>
            <person name="Takaki Y."/>
            <person name="Nishi S."/>
            <person name="Hori S."/>
            <person name="Arai W."/>
            <person name="Tsubouchi T."/>
            <person name="Morono Y."/>
            <person name="Uchiyama I."/>
            <person name="Ito T."/>
            <person name="Fujiyama A."/>
            <person name="Inagaki F."/>
            <person name="Takami H."/>
        </authorList>
    </citation>
    <scope>NUCLEOTIDE SEQUENCE</scope>
    <source>
        <strain evidence="2">Expedition CK06-06</strain>
    </source>
</reference>